<evidence type="ECO:0000256" key="4">
    <source>
        <dbReference type="ARBA" id="ARBA00023026"/>
    </source>
</evidence>
<keyword evidence="2" id="KW-0547">Nucleotide-binding</keyword>
<dbReference type="EMBL" id="CP003123">
    <property type="protein sequence ID" value="AGF75071.1"/>
    <property type="molecule type" value="Genomic_DNA"/>
</dbReference>
<proteinExistence type="inferred from homology"/>
<evidence type="ECO:0000259" key="6">
    <source>
        <dbReference type="Pfam" id="PF03135"/>
    </source>
</evidence>
<accession>M1PEK4</accession>
<reference evidence="8 9" key="1">
    <citation type="journal article" date="2013" name="PLoS Genet.">
        <title>A gene transfer agent and a dynamic repertoire of secretion systems hold the keys to the explosive radiation of the emerging pathogen Bartonella.</title>
        <authorList>
            <person name="Guy L."/>
            <person name="Nystedt B."/>
            <person name="Toft C."/>
            <person name="Zaremba-Niedzwiedzka K."/>
            <person name="Berglund E.C."/>
            <person name="Granberg F."/>
            <person name="Naslund K."/>
            <person name="Eriksson A.S."/>
            <person name="Andersson S.G."/>
        </authorList>
    </citation>
    <scope>NUCLEOTIDE SEQUENCE [LARGE SCALE GENOMIC DNA]</scope>
    <source>
        <strain evidence="8 9">Aust/NH1</strain>
    </source>
</reference>
<feature type="domain" description="CagE TrbE VirB component of type IV transporter system central" evidence="6">
    <location>
        <begin position="178"/>
        <end position="382"/>
    </location>
</feature>
<gene>
    <name evidence="8" type="primary">trwK</name>
    <name evidence="8" type="ordered locus">BAnh1_12040</name>
</gene>
<evidence type="ECO:0000313" key="8">
    <source>
        <dbReference type="EMBL" id="AGF75071.1"/>
    </source>
</evidence>
<dbReference type="FunFam" id="3.40.50.300:FF:001200">
    <property type="entry name" value="Conjugal transfer protein TraB"/>
    <property type="match status" value="1"/>
</dbReference>
<dbReference type="InterPro" id="IPR051162">
    <property type="entry name" value="T4SS_component"/>
</dbReference>
<dbReference type="PATRIC" id="fig|1094489.3.peg.1469"/>
<comment type="similarity">
    <text evidence="1">Belongs to the TrbE/VirB4 family.</text>
</comment>
<dbReference type="RefSeq" id="WP_015398574.1">
    <property type="nucleotide sequence ID" value="NC_020300.1"/>
</dbReference>
<dbReference type="KEGG" id="baus:BAnh1_12040"/>
<dbReference type="OrthoDB" id="9816422at2"/>
<keyword evidence="4" id="KW-0843">Virulence</keyword>
<keyword evidence="9" id="KW-1185">Reference proteome</keyword>
<dbReference type="Pfam" id="PF03135">
    <property type="entry name" value="CagE_TrbE_VirB"/>
    <property type="match status" value="1"/>
</dbReference>
<name>M1PEK4_BARAA</name>
<dbReference type="CDD" id="cd01127">
    <property type="entry name" value="TrwB_TraG_TraD_VirD4"/>
    <property type="match status" value="1"/>
</dbReference>
<evidence type="ECO:0000256" key="3">
    <source>
        <dbReference type="ARBA" id="ARBA00022840"/>
    </source>
</evidence>
<organism evidence="8 9">
    <name type="scientific">Bartonella australis (strain Aust/NH1)</name>
    <dbReference type="NCBI Taxonomy" id="1094489"/>
    <lineage>
        <taxon>Bacteria</taxon>
        <taxon>Pseudomonadati</taxon>
        <taxon>Pseudomonadota</taxon>
        <taxon>Alphaproteobacteria</taxon>
        <taxon>Hyphomicrobiales</taxon>
        <taxon>Bartonellaceae</taxon>
        <taxon>Bartonella</taxon>
    </lineage>
</organism>
<dbReference type="NCBIfam" id="TIGR00929">
    <property type="entry name" value="VirB4_CagE"/>
    <property type="match status" value="1"/>
</dbReference>
<dbReference type="GO" id="GO:0005524">
    <property type="term" value="F:ATP binding"/>
    <property type="evidence" value="ECO:0007669"/>
    <property type="project" value="UniProtKB-KW"/>
</dbReference>
<evidence type="ECO:0000259" key="7">
    <source>
        <dbReference type="Pfam" id="PF19044"/>
    </source>
</evidence>
<dbReference type="HOGENOM" id="CLU_008341_3_0_5"/>
<dbReference type="InterPro" id="IPR043964">
    <property type="entry name" value="P-loop_TraG"/>
</dbReference>
<dbReference type="SUPFAM" id="SSF52540">
    <property type="entry name" value="P-loop containing nucleoside triphosphate hydrolases"/>
    <property type="match status" value="1"/>
</dbReference>
<sequence>MKALESSKLLASEIPVGLFIPYSHHVTDTIISTKNAEYLSVWKIDGRSHQSASEEEVFQWVGELNNTLRGIASANLSLWTHIVRRRVYEYPDSTFDRMFCCQLDEKYRHSFTGYNLMVNDLYLTIIYQPITDKVMSFFAQHERETLEQKKMRQESCIKALDDINHTLNQSLKRYGAELLGVYEKNGYSFSSALEFLGMLINGEYYSMPICHDHFSDYMAVNRPFFSKWGAVGELRTSTKIRRFGMMEIREYDDTTKPGQLNVLLESDFEFILTQSFSVLSRHAAKDYLQRHQRNLIDARDVATSQIEQIDEALNQLVSGRFVMGEHHCTLTIYGDTTQEVRDYMAKASSAMLDVAVFPKPVDLAIEAGYWAQLPANWKWRPRPAPITSLNFLSFSSFHNFMSGKPTGNPWGPALTILKTVSKTPLYFNFHASKLEEDATDKRLLGNTALIGQSGSGKTVLLGFLLAQAQKFNPTTVVFDKDRGMEIVIRAMGGRYLPLKIGQSSGFNPFQLPPTQNNLIFLKQFVKKLAEAGGEITHNDEEEINRAVEAIMSDSIDKSMRRLSLLIQFLPNPRLDDFNARPTVSARLIKWCEGGDYGWLFDNLNDALDLSTHQIYGFDITEFLDNTEARTPVMMYLLYRTEGMITGQRFMYIFDEFWKPLQDPFFEELAKNKQKTIRKQNGIFVFATQEPSDALESNIAKTLIQQCATYIFLANPKANYEDYTEGFKLTDAEFELVKGLGEFSRQFLIKQGDQSALAELNLGKFHVTINGETIEQDFDDELLVLSGTPDNAELVEAIIAEVGDDPAIWLPIFLHHVKTERRSI</sequence>
<dbReference type="AlphaFoldDB" id="M1PEK4"/>
<dbReference type="eggNOG" id="COG3451">
    <property type="taxonomic scope" value="Bacteria"/>
</dbReference>
<evidence type="ECO:0000256" key="1">
    <source>
        <dbReference type="ARBA" id="ARBA00006512"/>
    </source>
</evidence>
<evidence type="ECO:0000256" key="2">
    <source>
        <dbReference type="ARBA" id="ARBA00022741"/>
    </source>
</evidence>
<dbReference type="Gene3D" id="3.40.50.300">
    <property type="entry name" value="P-loop containing nucleotide triphosphate hydrolases"/>
    <property type="match status" value="2"/>
</dbReference>
<dbReference type="InterPro" id="IPR004346">
    <property type="entry name" value="CagE_TrbE_VirB"/>
</dbReference>
<evidence type="ECO:0000256" key="5">
    <source>
        <dbReference type="ARBA" id="ARBA00023635"/>
    </source>
</evidence>
<dbReference type="STRING" id="1094489.BAnh1_12040"/>
<evidence type="ECO:0000313" key="9">
    <source>
        <dbReference type="Proteomes" id="UP000011729"/>
    </source>
</evidence>
<dbReference type="InterPro" id="IPR027417">
    <property type="entry name" value="P-loop_NTPase"/>
</dbReference>
<dbReference type="PANTHER" id="PTHR30121:SF12">
    <property type="entry name" value="TYPE IV SECRETION SYSTEM PROTEIN CAGE"/>
    <property type="match status" value="1"/>
</dbReference>
<feature type="domain" description="TraG P-loop" evidence="7">
    <location>
        <begin position="587"/>
        <end position="735"/>
    </location>
</feature>
<dbReference type="InterPro" id="IPR018145">
    <property type="entry name" value="CagE_TrbE_VirB_cntrl_dom"/>
</dbReference>
<keyword evidence="3" id="KW-0067">ATP-binding</keyword>
<dbReference type="Proteomes" id="UP000011729">
    <property type="component" value="Chromosome"/>
</dbReference>
<dbReference type="Pfam" id="PF19044">
    <property type="entry name" value="P-loop_TraG"/>
    <property type="match status" value="1"/>
</dbReference>
<protein>
    <recommendedName>
        <fullName evidence="5">Type IV secretion system protein virB4</fullName>
    </recommendedName>
</protein>
<dbReference type="PANTHER" id="PTHR30121">
    <property type="entry name" value="UNCHARACTERIZED PROTEIN YJGR-RELATED"/>
    <property type="match status" value="1"/>
</dbReference>